<reference evidence="1 2" key="1">
    <citation type="journal article" date="2021" name="Hortic Res">
        <title>High-quality reference genome and annotation aids understanding of berry development for evergreen blueberry (Vaccinium darrowii).</title>
        <authorList>
            <person name="Yu J."/>
            <person name="Hulse-Kemp A.M."/>
            <person name="Babiker E."/>
            <person name="Staton M."/>
        </authorList>
    </citation>
    <scope>NUCLEOTIDE SEQUENCE [LARGE SCALE GENOMIC DNA]</scope>
    <source>
        <strain evidence="2">cv. NJ 8807/NJ 8810</strain>
        <tissue evidence="1">Young leaf</tissue>
    </source>
</reference>
<dbReference type="EMBL" id="CM037155">
    <property type="protein sequence ID" value="KAH7846295.1"/>
    <property type="molecule type" value="Genomic_DNA"/>
</dbReference>
<proteinExistence type="predicted"/>
<protein>
    <submittedName>
        <fullName evidence="1">Uncharacterized protein</fullName>
    </submittedName>
</protein>
<organism evidence="1 2">
    <name type="scientific">Vaccinium darrowii</name>
    <dbReference type="NCBI Taxonomy" id="229202"/>
    <lineage>
        <taxon>Eukaryota</taxon>
        <taxon>Viridiplantae</taxon>
        <taxon>Streptophyta</taxon>
        <taxon>Embryophyta</taxon>
        <taxon>Tracheophyta</taxon>
        <taxon>Spermatophyta</taxon>
        <taxon>Magnoliopsida</taxon>
        <taxon>eudicotyledons</taxon>
        <taxon>Gunneridae</taxon>
        <taxon>Pentapetalae</taxon>
        <taxon>asterids</taxon>
        <taxon>Ericales</taxon>
        <taxon>Ericaceae</taxon>
        <taxon>Vaccinioideae</taxon>
        <taxon>Vaccinieae</taxon>
        <taxon>Vaccinium</taxon>
    </lineage>
</organism>
<gene>
    <name evidence="1" type="ORF">Vadar_012235</name>
</gene>
<name>A0ACB7Y033_9ERIC</name>
<evidence type="ECO:0000313" key="2">
    <source>
        <dbReference type="Proteomes" id="UP000828048"/>
    </source>
</evidence>
<accession>A0ACB7Y033</accession>
<dbReference type="Proteomes" id="UP000828048">
    <property type="component" value="Chromosome 5"/>
</dbReference>
<keyword evidence="2" id="KW-1185">Reference proteome</keyword>
<comment type="caution">
    <text evidence="1">The sequence shown here is derived from an EMBL/GenBank/DDBJ whole genome shotgun (WGS) entry which is preliminary data.</text>
</comment>
<sequence>MSADREQDPPNEIEQLRKEMQDERVRNDTQIAQLMSIMVNIQSRLPPPQQQIPDGGARNHEIPNDEHLEQPPPPENPQLAEMLAKIARLEESVTKSEKRAITGFDMDKLCLFPGAKLPKKFKHVDFEKFDGTGDPRGHIQAYVSSLSLQDVDEPTMAQMFHETLTGPALQWFLSLDISRRQTWEEMAAAFVKQYEYNVQLKVTTRELESIKMKEKESFAEFVKRWRAKAAQMTDRLSDKDQMRIITKNLQPDLAQYMVMAQAHNFETYFETGLSIEEALQSGVLKKGDSIPKPKQYYIENTSTLYTNTSSSSTKHNSNQAAPINKITVQINPSKKPQRALSQFTTPLSLLYEELHEAGLLKPLSPTPLPQKLPAYHNPNALCAFHQMPGHATDECHRLRHKIQDLIDNGSISAPLAKLNTSPNQ</sequence>
<evidence type="ECO:0000313" key="1">
    <source>
        <dbReference type="EMBL" id="KAH7846295.1"/>
    </source>
</evidence>